<sequence>MPKQEKKTKGGQKRTKDEASPTFSNSQSDKCIIMSNHSPEGQAGTQINRAVYASPLVYGGQYFPPHPQFIASQHGSFPGYQNTPQYSPHAPTEANLQPTQWATDLIKDVKSIKASVAKIDDIEKLLNRLNARVETLENSVKTMETRTLEVETALQFIANELEYTKQQMKITDKDLLKIHHQYKDLETTVQNIKTQTLENEQKTNDLEARSMRENLFLFYGVIETPHEKCDDIVNDMIS</sequence>
<accession>A0A9D4FV84</accession>
<feature type="coiled-coil region" evidence="1">
    <location>
        <begin position="112"/>
        <end position="146"/>
    </location>
</feature>
<dbReference type="EMBL" id="JAIWYP010000006">
    <property type="protein sequence ID" value="KAH3803681.1"/>
    <property type="molecule type" value="Genomic_DNA"/>
</dbReference>
<keyword evidence="4" id="KW-1185">Reference proteome</keyword>
<reference evidence="3" key="1">
    <citation type="journal article" date="2019" name="bioRxiv">
        <title>The Genome of the Zebra Mussel, Dreissena polymorpha: A Resource for Invasive Species Research.</title>
        <authorList>
            <person name="McCartney M.A."/>
            <person name="Auch B."/>
            <person name="Kono T."/>
            <person name="Mallez S."/>
            <person name="Zhang Y."/>
            <person name="Obille A."/>
            <person name="Becker A."/>
            <person name="Abrahante J.E."/>
            <person name="Garbe J."/>
            <person name="Badalamenti J.P."/>
            <person name="Herman A."/>
            <person name="Mangelson H."/>
            <person name="Liachko I."/>
            <person name="Sullivan S."/>
            <person name="Sone E.D."/>
            <person name="Koren S."/>
            <person name="Silverstein K.A.T."/>
            <person name="Beckman K.B."/>
            <person name="Gohl D.M."/>
        </authorList>
    </citation>
    <scope>NUCLEOTIDE SEQUENCE</scope>
    <source>
        <strain evidence="3">Duluth1</strain>
        <tissue evidence="3">Whole animal</tissue>
    </source>
</reference>
<comment type="caution">
    <text evidence="3">The sequence shown here is derived from an EMBL/GenBank/DDBJ whole genome shotgun (WGS) entry which is preliminary data.</text>
</comment>
<feature type="compositionally biased region" description="Basic and acidic residues" evidence="2">
    <location>
        <begin position="1"/>
        <end position="19"/>
    </location>
</feature>
<keyword evidence="1" id="KW-0175">Coiled coil</keyword>
<evidence type="ECO:0000256" key="1">
    <source>
        <dbReference type="SAM" id="Coils"/>
    </source>
</evidence>
<name>A0A9D4FV84_DREPO</name>
<evidence type="ECO:0000313" key="3">
    <source>
        <dbReference type="EMBL" id="KAH3803681.1"/>
    </source>
</evidence>
<feature type="compositionally biased region" description="Polar residues" evidence="2">
    <location>
        <begin position="21"/>
        <end position="42"/>
    </location>
</feature>
<organism evidence="3 4">
    <name type="scientific">Dreissena polymorpha</name>
    <name type="common">Zebra mussel</name>
    <name type="synonym">Mytilus polymorpha</name>
    <dbReference type="NCBI Taxonomy" id="45954"/>
    <lineage>
        <taxon>Eukaryota</taxon>
        <taxon>Metazoa</taxon>
        <taxon>Spiralia</taxon>
        <taxon>Lophotrochozoa</taxon>
        <taxon>Mollusca</taxon>
        <taxon>Bivalvia</taxon>
        <taxon>Autobranchia</taxon>
        <taxon>Heteroconchia</taxon>
        <taxon>Euheterodonta</taxon>
        <taxon>Imparidentia</taxon>
        <taxon>Neoheterodontei</taxon>
        <taxon>Myida</taxon>
        <taxon>Dreissenoidea</taxon>
        <taxon>Dreissenidae</taxon>
        <taxon>Dreissena</taxon>
    </lineage>
</organism>
<reference evidence="3" key="2">
    <citation type="submission" date="2020-11" db="EMBL/GenBank/DDBJ databases">
        <authorList>
            <person name="McCartney M.A."/>
            <person name="Auch B."/>
            <person name="Kono T."/>
            <person name="Mallez S."/>
            <person name="Becker A."/>
            <person name="Gohl D.M."/>
            <person name="Silverstein K.A.T."/>
            <person name="Koren S."/>
            <person name="Bechman K.B."/>
            <person name="Herman A."/>
            <person name="Abrahante J.E."/>
            <person name="Garbe J."/>
        </authorList>
    </citation>
    <scope>NUCLEOTIDE SEQUENCE</scope>
    <source>
        <strain evidence="3">Duluth1</strain>
        <tissue evidence="3">Whole animal</tissue>
    </source>
</reference>
<dbReference type="AlphaFoldDB" id="A0A9D4FV84"/>
<protein>
    <submittedName>
        <fullName evidence="3">Uncharacterized protein</fullName>
    </submittedName>
</protein>
<evidence type="ECO:0000313" key="4">
    <source>
        <dbReference type="Proteomes" id="UP000828390"/>
    </source>
</evidence>
<feature type="region of interest" description="Disordered" evidence="2">
    <location>
        <begin position="1"/>
        <end position="42"/>
    </location>
</feature>
<evidence type="ECO:0000256" key="2">
    <source>
        <dbReference type="SAM" id="MobiDB-lite"/>
    </source>
</evidence>
<proteinExistence type="predicted"/>
<dbReference type="SUPFAM" id="SSF57997">
    <property type="entry name" value="Tropomyosin"/>
    <property type="match status" value="1"/>
</dbReference>
<dbReference type="Proteomes" id="UP000828390">
    <property type="component" value="Unassembled WGS sequence"/>
</dbReference>
<gene>
    <name evidence="3" type="ORF">DPMN_131947</name>
</gene>